<feature type="compositionally biased region" description="Low complexity" evidence="1">
    <location>
        <begin position="26"/>
        <end position="39"/>
    </location>
</feature>
<dbReference type="EMBL" id="BJOU01000001">
    <property type="protein sequence ID" value="GED97432.1"/>
    <property type="molecule type" value="Genomic_DNA"/>
</dbReference>
<accession>A0A7I9UWX1</accession>
<keyword evidence="3" id="KW-1185">Reference proteome</keyword>
<feature type="region of interest" description="Disordered" evidence="1">
    <location>
        <begin position="1"/>
        <end position="41"/>
    </location>
</feature>
<organism evidence="2 3">
    <name type="scientific">Gordonia crocea</name>
    <dbReference type="NCBI Taxonomy" id="589162"/>
    <lineage>
        <taxon>Bacteria</taxon>
        <taxon>Bacillati</taxon>
        <taxon>Actinomycetota</taxon>
        <taxon>Actinomycetes</taxon>
        <taxon>Mycobacteriales</taxon>
        <taxon>Gordoniaceae</taxon>
        <taxon>Gordonia</taxon>
    </lineage>
</organism>
<sequence length="68" mass="6773">MPRPLASERSSGSTMADRPLLAREVGASAAGADSASTGAETVTGAVVRSVSVTEVLSFPRGVVVREGG</sequence>
<comment type="caution">
    <text evidence="2">The sequence shown here is derived from an EMBL/GenBank/DDBJ whole genome shotgun (WGS) entry which is preliminary data.</text>
</comment>
<proteinExistence type="predicted"/>
<name>A0A7I9UWX1_9ACTN</name>
<evidence type="ECO:0000313" key="3">
    <source>
        <dbReference type="Proteomes" id="UP000444980"/>
    </source>
</evidence>
<protein>
    <submittedName>
        <fullName evidence="2">Uncharacterized protein</fullName>
    </submittedName>
</protein>
<evidence type="ECO:0000313" key="2">
    <source>
        <dbReference type="EMBL" id="GED97432.1"/>
    </source>
</evidence>
<gene>
    <name evidence="2" type="ORF">nbrc107697_14710</name>
</gene>
<dbReference type="Proteomes" id="UP000444980">
    <property type="component" value="Unassembled WGS sequence"/>
</dbReference>
<reference evidence="3" key="1">
    <citation type="submission" date="2019-06" db="EMBL/GenBank/DDBJ databases">
        <title>Gordonia isolated from sludge of a wastewater treatment plant.</title>
        <authorList>
            <person name="Tamura T."/>
            <person name="Aoyama K."/>
            <person name="Kang Y."/>
            <person name="Saito S."/>
            <person name="Akiyama N."/>
            <person name="Yazawa K."/>
            <person name="Gonoi T."/>
            <person name="Mikami Y."/>
        </authorList>
    </citation>
    <scope>NUCLEOTIDE SEQUENCE [LARGE SCALE GENOMIC DNA]</scope>
    <source>
        <strain evidence="3">NBRC 107697</strain>
    </source>
</reference>
<dbReference type="AlphaFoldDB" id="A0A7I9UWX1"/>
<evidence type="ECO:0000256" key="1">
    <source>
        <dbReference type="SAM" id="MobiDB-lite"/>
    </source>
</evidence>